<comment type="caution">
    <text evidence="8">The sequence shown here is derived from an EMBL/GenBank/DDBJ whole genome shotgun (WGS) entry which is preliminary data.</text>
</comment>
<feature type="transmembrane region" description="Helical" evidence="7">
    <location>
        <begin position="467"/>
        <end position="484"/>
    </location>
</feature>
<feature type="transmembrane region" description="Helical" evidence="7">
    <location>
        <begin position="308"/>
        <end position="329"/>
    </location>
</feature>
<accession>A0ABS6TAW7</accession>
<evidence type="ECO:0000256" key="3">
    <source>
        <dbReference type="ARBA" id="ARBA00022475"/>
    </source>
</evidence>
<feature type="transmembrane region" description="Helical" evidence="7">
    <location>
        <begin position="243"/>
        <end position="263"/>
    </location>
</feature>
<sequence>MKKDLSLPTLILIITTTVFSFSSMTTAFFMMGSKSLPWFLISGACYFIPYALIVAQYTKKYADRSGTIFDWLKESLSPKLAFITAALWYCSYFTWMVSLFMRIMIPFSILLFGKDISSAASWFGISSQIWVALLSILSVFLLTALNTRGFQVIVSFLKISSFAMVGLLILSLISNLLIISRHPAEFFPNIIGSIHADSFFTGTNNQFFSQLPFFIFSITAFGGLDTVASLADRTKKSKSRFPRAVIIAAVIITLLYFIGIILWSGANNLEALRQTNQMHLGNLMYGLMGTTAKNLAVSFNFSNSQTALLYQIFIRYTAFTLFVAYLSLLSSITFGPLKSLIQGTPKEIWPKKFVSLNSNQMPVNALWLQAVLVALVILTLSLNNQFLGNLYNQLTYMTNVARSIPYFVVAISFPFFIQKNIVSDHERLIQNKKNNYLLSISVCLCILLAIGFQIYQPFKLGNYVDGFSLIIGPIIFVFLSRLLYQRFERRQALQL</sequence>
<evidence type="ECO:0000256" key="7">
    <source>
        <dbReference type="SAM" id="Phobius"/>
    </source>
</evidence>
<feature type="transmembrane region" description="Helical" evidence="7">
    <location>
        <begin position="211"/>
        <end position="231"/>
    </location>
</feature>
<dbReference type="PANTHER" id="PTHR42770">
    <property type="entry name" value="AMINO ACID TRANSPORTER-RELATED"/>
    <property type="match status" value="1"/>
</dbReference>
<dbReference type="EMBL" id="JAHUZB010000002">
    <property type="protein sequence ID" value="MBV7390035.1"/>
    <property type="molecule type" value="Genomic_DNA"/>
</dbReference>
<organism evidence="8 9">
    <name type="scientific">Enterococcus alishanensis</name>
    <dbReference type="NCBI Taxonomy" id="1303817"/>
    <lineage>
        <taxon>Bacteria</taxon>
        <taxon>Bacillati</taxon>
        <taxon>Bacillota</taxon>
        <taxon>Bacilli</taxon>
        <taxon>Lactobacillales</taxon>
        <taxon>Enterococcaceae</taxon>
        <taxon>Enterococcus</taxon>
    </lineage>
</organism>
<proteinExistence type="predicted"/>
<feature type="transmembrane region" description="Helical" evidence="7">
    <location>
        <begin position="157"/>
        <end position="179"/>
    </location>
</feature>
<keyword evidence="5 7" id="KW-1133">Transmembrane helix</keyword>
<comment type="subcellular location">
    <subcellularLocation>
        <location evidence="1">Cell membrane</location>
        <topology evidence="1">Multi-pass membrane protein</topology>
    </subcellularLocation>
</comment>
<feature type="transmembrane region" description="Helical" evidence="7">
    <location>
        <begin position="125"/>
        <end position="145"/>
    </location>
</feature>
<dbReference type="PIRSF" id="PIRSF006060">
    <property type="entry name" value="AA_transporter"/>
    <property type="match status" value="1"/>
</dbReference>
<keyword evidence="6 7" id="KW-0472">Membrane</keyword>
<dbReference type="InterPro" id="IPR002293">
    <property type="entry name" value="AA/rel_permease1"/>
</dbReference>
<dbReference type="Pfam" id="PF13520">
    <property type="entry name" value="AA_permease_2"/>
    <property type="match status" value="1"/>
</dbReference>
<name>A0ABS6TAW7_9ENTE</name>
<feature type="transmembrane region" description="Helical" evidence="7">
    <location>
        <begin position="434"/>
        <end position="455"/>
    </location>
</feature>
<dbReference type="PANTHER" id="PTHR42770:SF15">
    <property type="entry name" value="GLUTAMATE_GAMMA-AMINOBUTYRATE ANTIPORTER-RELATED"/>
    <property type="match status" value="1"/>
</dbReference>
<keyword evidence="3" id="KW-1003">Cell membrane</keyword>
<evidence type="ECO:0000256" key="1">
    <source>
        <dbReference type="ARBA" id="ARBA00004651"/>
    </source>
</evidence>
<feature type="transmembrane region" description="Helical" evidence="7">
    <location>
        <begin position="365"/>
        <end position="383"/>
    </location>
</feature>
<evidence type="ECO:0000313" key="8">
    <source>
        <dbReference type="EMBL" id="MBV7390035.1"/>
    </source>
</evidence>
<keyword evidence="4 7" id="KW-0812">Transmembrane</keyword>
<feature type="transmembrane region" description="Helical" evidence="7">
    <location>
        <begin position="80"/>
        <end position="105"/>
    </location>
</feature>
<reference evidence="8 9" key="1">
    <citation type="submission" date="2021-06" db="EMBL/GenBank/DDBJ databases">
        <title>Enterococcus alishanensis sp. nov., a novel lactic acid bacterium isolated from fresh coffee beans.</title>
        <authorList>
            <person name="Chen Y.-S."/>
        </authorList>
    </citation>
    <scope>NUCLEOTIDE SEQUENCE [LARGE SCALE GENOMIC DNA]</scope>
    <source>
        <strain evidence="8 9">ALS3</strain>
    </source>
</reference>
<protein>
    <submittedName>
        <fullName evidence="8">Amino acid permease</fullName>
    </submittedName>
</protein>
<keyword evidence="9" id="KW-1185">Reference proteome</keyword>
<evidence type="ECO:0000313" key="9">
    <source>
        <dbReference type="Proteomes" id="UP000774130"/>
    </source>
</evidence>
<evidence type="ECO:0000256" key="2">
    <source>
        <dbReference type="ARBA" id="ARBA00022448"/>
    </source>
</evidence>
<evidence type="ECO:0000256" key="6">
    <source>
        <dbReference type="ARBA" id="ARBA00023136"/>
    </source>
</evidence>
<dbReference type="Proteomes" id="UP000774130">
    <property type="component" value="Unassembled WGS sequence"/>
</dbReference>
<dbReference type="InterPro" id="IPR050367">
    <property type="entry name" value="APC_superfamily"/>
</dbReference>
<dbReference type="RefSeq" id="WP_218325089.1">
    <property type="nucleotide sequence ID" value="NZ_JAHUZB010000002.1"/>
</dbReference>
<evidence type="ECO:0000256" key="5">
    <source>
        <dbReference type="ARBA" id="ARBA00022989"/>
    </source>
</evidence>
<evidence type="ECO:0000256" key="4">
    <source>
        <dbReference type="ARBA" id="ARBA00022692"/>
    </source>
</evidence>
<feature type="transmembrane region" description="Helical" evidence="7">
    <location>
        <begin position="36"/>
        <end position="55"/>
    </location>
</feature>
<keyword evidence="2" id="KW-0813">Transport</keyword>
<feature type="transmembrane region" description="Helical" evidence="7">
    <location>
        <begin position="7"/>
        <end position="30"/>
    </location>
</feature>
<gene>
    <name evidence="8" type="ORF">KUA55_05030</name>
</gene>